<evidence type="ECO:0000256" key="3">
    <source>
        <dbReference type="ARBA" id="ARBA00023295"/>
    </source>
</evidence>
<feature type="domain" description="Mannosylglycerate hydrolase MGH1-like glycoside hydrolase" evidence="4">
    <location>
        <begin position="35"/>
        <end position="410"/>
    </location>
</feature>
<keyword evidence="3" id="KW-0326">Glycosidase</keyword>
<dbReference type="GO" id="GO:0006487">
    <property type="term" value="P:protein N-linked glycosylation"/>
    <property type="evidence" value="ECO:0007669"/>
    <property type="project" value="TreeGrafter"/>
</dbReference>
<keyword evidence="6" id="KW-1185">Reference proteome</keyword>
<dbReference type="PANTHER" id="PTHR10412">
    <property type="entry name" value="MANNOSYL-OLIGOSACCHARIDE GLUCOSIDASE"/>
    <property type="match status" value="1"/>
</dbReference>
<dbReference type="Gene3D" id="1.50.10.10">
    <property type="match status" value="1"/>
</dbReference>
<sequence length="427" mass="47428">MTIVMDRIEALDARAREIMRGNDMGGYTIPTKGLYPFQWNWDSAFAAWGFSTFDLDRAWTELETLFSAQWPDGMVPHIIFHRPDPGYFPGPEVWGTRTDPPTSGISQPPVAAILARRILAADPVAGRARMKALWPKMLAWHRWWRRCRCGHGVAAVAHPWESGRDNCTDWDPGMARVDASGVGEYTRRDTGHVDASMRPGKLDYDRFLAILQFGRDCGWDQQTIVERGPFLMADPAITFILIRAHRDLAALGQELGADPGEIATLEGWAADLVAALPMIWHKKLGAHVARDLRSGEFAPAISSGAFLAWLANCARDEAEARLIAIWDRVRFGIPSSDPAAPGFESRRYWRGPTWPVVNALIAIGMRDSGRDALEARLRRETAELIANGGFWEYFDPLDGTPCGGDAFTWTAAIWLTWARGGLNGEGA</sequence>
<dbReference type="InterPro" id="IPR054491">
    <property type="entry name" value="MGH1-like_GH"/>
</dbReference>
<keyword evidence="2" id="KW-0378">Hydrolase</keyword>
<dbReference type="InterPro" id="IPR004888">
    <property type="entry name" value="Glycoside_hydrolase_63"/>
</dbReference>
<name>A0A1G8ZHD5_9RHOB</name>
<evidence type="ECO:0000259" key="4">
    <source>
        <dbReference type="Pfam" id="PF22422"/>
    </source>
</evidence>
<protein>
    <recommendedName>
        <fullName evidence="4">Mannosylglycerate hydrolase MGH1-like glycoside hydrolase domain-containing protein</fullName>
    </recommendedName>
</protein>
<evidence type="ECO:0000313" key="6">
    <source>
        <dbReference type="Proteomes" id="UP000199328"/>
    </source>
</evidence>
<reference evidence="6" key="1">
    <citation type="submission" date="2016-10" db="EMBL/GenBank/DDBJ databases">
        <authorList>
            <person name="Varghese N."/>
            <person name="Submissions S."/>
        </authorList>
    </citation>
    <scope>NUCLEOTIDE SEQUENCE [LARGE SCALE GENOMIC DNA]</scope>
    <source>
        <strain evidence="6">CGMCC 1.10789</strain>
    </source>
</reference>
<dbReference type="InterPro" id="IPR008928">
    <property type="entry name" value="6-hairpin_glycosidase_sf"/>
</dbReference>
<dbReference type="EMBL" id="FNFV01000001">
    <property type="protein sequence ID" value="SDK14004.1"/>
    <property type="molecule type" value="Genomic_DNA"/>
</dbReference>
<dbReference type="Pfam" id="PF22422">
    <property type="entry name" value="MGH1-like_GH"/>
    <property type="match status" value="1"/>
</dbReference>
<accession>A0A1G8ZHD5</accession>
<comment type="similarity">
    <text evidence="1">Belongs to the glycosyl hydrolase 63 family.</text>
</comment>
<evidence type="ECO:0000256" key="1">
    <source>
        <dbReference type="ARBA" id="ARBA00010833"/>
    </source>
</evidence>
<dbReference type="GO" id="GO:0009311">
    <property type="term" value="P:oligosaccharide metabolic process"/>
    <property type="evidence" value="ECO:0007669"/>
    <property type="project" value="InterPro"/>
</dbReference>
<dbReference type="Proteomes" id="UP000199328">
    <property type="component" value="Unassembled WGS sequence"/>
</dbReference>
<proteinExistence type="inferred from homology"/>
<dbReference type="AlphaFoldDB" id="A0A1G8ZHD5"/>
<evidence type="ECO:0000313" key="5">
    <source>
        <dbReference type="EMBL" id="SDK14004.1"/>
    </source>
</evidence>
<dbReference type="InterPro" id="IPR012341">
    <property type="entry name" value="6hp_glycosidase-like_sf"/>
</dbReference>
<dbReference type="PANTHER" id="PTHR10412:SF11">
    <property type="entry name" value="MANNOSYL-OLIGOSACCHARIDE GLUCOSIDASE"/>
    <property type="match status" value="1"/>
</dbReference>
<dbReference type="SUPFAM" id="SSF48208">
    <property type="entry name" value="Six-hairpin glycosidases"/>
    <property type="match status" value="1"/>
</dbReference>
<organism evidence="5 6">
    <name type="scientific">Meinhardsimonia xiamenensis</name>
    <dbReference type="NCBI Taxonomy" id="990712"/>
    <lineage>
        <taxon>Bacteria</taxon>
        <taxon>Pseudomonadati</taxon>
        <taxon>Pseudomonadota</taxon>
        <taxon>Alphaproteobacteria</taxon>
        <taxon>Rhodobacterales</taxon>
        <taxon>Paracoccaceae</taxon>
        <taxon>Meinhardsimonia</taxon>
    </lineage>
</organism>
<dbReference type="GO" id="GO:0004573">
    <property type="term" value="F:Glc3Man9GlcNAc2 oligosaccharide glucosidase activity"/>
    <property type="evidence" value="ECO:0007669"/>
    <property type="project" value="InterPro"/>
</dbReference>
<dbReference type="STRING" id="990712.SAMN05216257_101722"/>
<evidence type="ECO:0000256" key="2">
    <source>
        <dbReference type="ARBA" id="ARBA00022801"/>
    </source>
</evidence>
<gene>
    <name evidence="5" type="ORF">SAMN05216257_101722</name>
</gene>